<dbReference type="EMBL" id="QFKX01000004">
    <property type="protein sequence ID" value="PWH05713.1"/>
    <property type="molecule type" value="Genomic_DNA"/>
</dbReference>
<dbReference type="InterPro" id="IPR013216">
    <property type="entry name" value="Methyltransf_11"/>
</dbReference>
<dbReference type="Pfam" id="PF08241">
    <property type="entry name" value="Methyltransf_11"/>
    <property type="match status" value="1"/>
</dbReference>
<dbReference type="RefSeq" id="WP_109276069.1">
    <property type="nucleotide sequence ID" value="NZ_QFKX01000004.1"/>
</dbReference>
<evidence type="ECO:0000313" key="2">
    <source>
        <dbReference type="EMBL" id="PWH05713.1"/>
    </source>
</evidence>
<dbReference type="Proteomes" id="UP000245590">
    <property type="component" value="Unassembled WGS sequence"/>
</dbReference>
<comment type="caution">
    <text evidence="2">The sequence shown here is derived from an EMBL/GenBank/DDBJ whole genome shotgun (WGS) entry which is preliminary data.</text>
</comment>
<evidence type="ECO:0000259" key="1">
    <source>
        <dbReference type="Pfam" id="PF08241"/>
    </source>
</evidence>
<sequence length="248" mass="27582">MSTYDETRRAWEEASRKHVREYTQLLDEARTAQLAPIETSLLAPFVEGAEVLHPQSGHGIDDHALLRLGARHVTGLDYSPTAVGAAQRRADELAASCTYETAELPTTGRPDESADLVYTGKGALIWLVDLNAWAREMHRVLRPGGHLFVLEAHPLVPLWDWDADEARVRPDRGYFAPTHVNDTFPARGATEHQRTLAQTVMSILGAGFELLHLAEHAEPFWRPDDAMPAAAWDGRLPITFSLLARRPS</sequence>
<evidence type="ECO:0000313" key="3">
    <source>
        <dbReference type="Proteomes" id="UP000245590"/>
    </source>
</evidence>
<accession>A0A2U2RIL0</accession>
<dbReference type="GO" id="GO:0008757">
    <property type="term" value="F:S-adenosylmethionine-dependent methyltransferase activity"/>
    <property type="evidence" value="ECO:0007669"/>
    <property type="project" value="InterPro"/>
</dbReference>
<dbReference type="InterPro" id="IPR050508">
    <property type="entry name" value="Methyltransf_Superfamily"/>
</dbReference>
<dbReference type="InterPro" id="IPR029063">
    <property type="entry name" value="SAM-dependent_MTases_sf"/>
</dbReference>
<dbReference type="PANTHER" id="PTHR42912">
    <property type="entry name" value="METHYLTRANSFERASE"/>
    <property type="match status" value="1"/>
</dbReference>
<dbReference type="Gene3D" id="3.40.50.150">
    <property type="entry name" value="Vaccinia Virus protein VP39"/>
    <property type="match status" value="1"/>
</dbReference>
<name>A0A2U2RIL0_9MICO</name>
<dbReference type="CDD" id="cd02440">
    <property type="entry name" value="AdoMet_MTases"/>
    <property type="match status" value="1"/>
</dbReference>
<dbReference type="GO" id="GO:0032259">
    <property type="term" value="P:methylation"/>
    <property type="evidence" value="ECO:0007669"/>
    <property type="project" value="UniProtKB-KW"/>
</dbReference>
<dbReference type="OrthoDB" id="9805171at2"/>
<dbReference type="AlphaFoldDB" id="A0A2U2RIL0"/>
<keyword evidence="3" id="KW-1185">Reference proteome</keyword>
<dbReference type="SUPFAM" id="SSF53335">
    <property type="entry name" value="S-adenosyl-L-methionine-dependent methyltransferases"/>
    <property type="match status" value="1"/>
</dbReference>
<protein>
    <submittedName>
        <fullName evidence="2">SAM-dependent methyltransferase</fullName>
    </submittedName>
</protein>
<dbReference type="PANTHER" id="PTHR42912:SF92">
    <property type="entry name" value="METHYLTRANSFERASE DOMAIN-CONTAINING PROTEIN"/>
    <property type="match status" value="1"/>
</dbReference>
<reference evidence="2 3" key="1">
    <citation type="submission" date="2018-05" db="EMBL/GenBank/DDBJ databases">
        <title>Brachybacterium sp. M1HQ-2T, whole genome shotgun sequence.</title>
        <authorList>
            <person name="Tuo L."/>
        </authorList>
    </citation>
    <scope>NUCLEOTIDE SEQUENCE [LARGE SCALE GENOMIC DNA]</scope>
    <source>
        <strain evidence="2 3">M1HQ-2</strain>
    </source>
</reference>
<keyword evidence="2" id="KW-0808">Transferase</keyword>
<organism evidence="2 3">
    <name type="scientific">Brachybacterium endophyticum</name>
    <dbReference type="NCBI Taxonomy" id="2182385"/>
    <lineage>
        <taxon>Bacteria</taxon>
        <taxon>Bacillati</taxon>
        <taxon>Actinomycetota</taxon>
        <taxon>Actinomycetes</taxon>
        <taxon>Micrococcales</taxon>
        <taxon>Dermabacteraceae</taxon>
        <taxon>Brachybacterium</taxon>
    </lineage>
</organism>
<proteinExistence type="predicted"/>
<gene>
    <name evidence="2" type="ORF">DEO23_10905</name>
</gene>
<feature type="domain" description="Methyltransferase type 11" evidence="1">
    <location>
        <begin position="56"/>
        <end position="149"/>
    </location>
</feature>
<keyword evidence="2" id="KW-0489">Methyltransferase</keyword>